<dbReference type="InterPro" id="IPR041898">
    <property type="entry name" value="MAGE_WH1"/>
</dbReference>
<dbReference type="PROSITE" id="PS50838">
    <property type="entry name" value="MAGE"/>
    <property type="match status" value="1"/>
</dbReference>
<dbReference type="GeneTree" id="ENSGT00940000154972"/>
<dbReference type="FunFam" id="1.10.10.1210:FF:000001">
    <property type="entry name" value="melanoma-associated antigen D1"/>
    <property type="match status" value="1"/>
</dbReference>
<dbReference type="Gene3D" id="1.10.10.1210">
    <property type="entry name" value="MAGE homology domain, winged helix WH2 motif"/>
    <property type="match status" value="1"/>
</dbReference>
<feature type="region of interest" description="Disordered" evidence="2">
    <location>
        <begin position="1"/>
        <end position="44"/>
    </location>
</feature>
<dbReference type="Proteomes" id="UP000694417">
    <property type="component" value="Unplaced"/>
</dbReference>
<reference evidence="4" key="1">
    <citation type="submission" date="2025-08" db="UniProtKB">
        <authorList>
            <consortium name="Ensembl"/>
        </authorList>
    </citation>
    <scope>IDENTIFICATION</scope>
</reference>
<dbReference type="AlphaFoldDB" id="A0A8D2KG50"/>
<dbReference type="SMART" id="SM01373">
    <property type="entry name" value="MAGE"/>
    <property type="match status" value="1"/>
</dbReference>
<proteinExistence type="predicted"/>
<dbReference type="InterPro" id="IPR041899">
    <property type="entry name" value="MAGE_WH2"/>
</dbReference>
<reference evidence="4" key="2">
    <citation type="submission" date="2025-09" db="UniProtKB">
        <authorList>
            <consortium name="Ensembl"/>
        </authorList>
    </citation>
    <scope>IDENTIFICATION</scope>
</reference>
<evidence type="ECO:0000313" key="4">
    <source>
        <dbReference type="Ensembl" id="ENSUPAP00010011194.1"/>
    </source>
</evidence>
<keyword evidence="5" id="KW-1185">Reference proteome</keyword>
<accession>A0A8D2KG50</accession>
<dbReference type="Ensembl" id="ENSUPAT00010012858.1">
    <property type="protein sequence ID" value="ENSUPAP00010011194.1"/>
    <property type="gene ID" value="ENSUPAG00010009070.1"/>
</dbReference>
<evidence type="ECO:0000313" key="5">
    <source>
        <dbReference type="Proteomes" id="UP000694417"/>
    </source>
</evidence>
<dbReference type="Gene3D" id="1.10.10.1200">
    <property type="entry name" value="MAGE homology domain, winged helix WH1 motif"/>
    <property type="match status" value="1"/>
</dbReference>
<keyword evidence="1" id="KW-0825">Tumor antigen</keyword>
<evidence type="ECO:0000256" key="1">
    <source>
        <dbReference type="ARBA" id="ARBA00084104"/>
    </source>
</evidence>
<dbReference type="SMART" id="SM01392">
    <property type="entry name" value="MAGE_N"/>
    <property type="match status" value="1"/>
</dbReference>
<dbReference type="Pfam" id="PF01454">
    <property type="entry name" value="MAGE"/>
    <property type="match status" value="1"/>
</dbReference>
<dbReference type="PANTHER" id="PTHR11736:SF153">
    <property type="entry name" value="MELANOMA-ASSOCIATED ANTIGEN 10"/>
    <property type="match status" value="1"/>
</dbReference>
<protein>
    <recommendedName>
        <fullName evidence="3">MAGE domain-containing protein</fullName>
    </recommendedName>
</protein>
<dbReference type="InterPro" id="IPR002190">
    <property type="entry name" value="MHD_dom"/>
</dbReference>
<evidence type="ECO:0000256" key="2">
    <source>
        <dbReference type="SAM" id="MobiDB-lite"/>
    </source>
</evidence>
<dbReference type="GO" id="GO:0000122">
    <property type="term" value="P:negative regulation of transcription by RNA polymerase II"/>
    <property type="evidence" value="ECO:0007669"/>
    <property type="project" value="TreeGrafter"/>
</dbReference>
<organism evidence="4 5">
    <name type="scientific">Urocitellus parryii</name>
    <name type="common">Arctic ground squirrel</name>
    <name type="synonym">Spermophilus parryii</name>
    <dbReference type="NCBI Taxonomy" id="9999"/>
    <lineage>
        <taxon>Eukaryota</taxon>
        <taxon>Metazoa</taxon>
        <taxon>Chordata</taxon>
        <taxon>Craniata</taxon>
        <taxon>Vertebrata</taxon>
        <taxon>Euteleostomi</taxon>
        <taxon>Mammalia</taxon>
        <taxon>Eutheria</taxon>
        <taxon>Euarchontoglires</taxon>
        <taxon>Glires</taxon>
        <taxon>Rodentia</taxon>
        <taxon>Sciuromorpha</taxon>
        <taxon>Sciuridae</taxon>
        <taxon>Xerinae</taxon>
        <taxon>Marmotini</taxon>
        <taxon>Urocitellus</taxon>
    </lineage>
</organism>
<sequence>MSSPGQKRQHHKDKGEPKAQREAPSLNGVRVLRPEEEGASSACISSTSLPLVPATQREVSAPGPLIFPQVPLSSSSFSVTMAPTSFIQSSEISSSQEEEVSFPYQDQEHHRSLLENPLDQQMADLVQFLLLKYRMKELTTKAEMLSSVIKNNQEDFPVVFSVASECMHLVFGIHVEEVDPSNHSYAVVNALGLTYDGMQGDDQSMPKTGLLVIILCIIFMVGDRACEQDVWEMLSVMGVYPEREHFIYGEPRKLITEDFVQEQYLEYRQVPGSDPACYEFLWGPRARAETSKMKVLEYWTQVHGSDPRSYPFLYEKALRDETKGVTLSLLRGWYCRGKCRNVLWGEEGEPYLVALT</sequence>
<evidence type="ECO:0000259" key="3">
    <source>
        <dbReference type="PROSITE" id="PS50838"/>
    </source>
</evidence>
<dbReference type="PANTHER" id="PTHR11736">
    <property type="entry name" value="MELANOMA-ASSOCIATED ANTIGEN MAGE ANTIGEN"/>
    <property type="match status" value="1"/>
</dbReference>
<dbReference type="InterPro" id="IPR021072">
    <property type="entry name" value="MAGE_N"/>
</dbReference>
<dbReference type="Pfam" id="PF12440">
    <property type="entry name" value="MAGE_N"/>
    <property type="match status" value="1"/>
</dbReference>
<dbReference type="InterPro" id="IPR037445">
    <property type="entry name" value="MAGE"/>
</dbReference>
<feature type="domain" description="MAGE" evidence="3">
    <location>
        <begin position="118"/>
        <end position="317"/>
    </location>
</feature>
<name>A0A8D2KG50_UROPR</name>
<dbReference type="GO" id="GO:0005634">
    <property type="term" value="C:nucleus"/>
    <property type="evidence" value="ECO:0007669"/>
    <property type="project" value="TreeGrafter"/>
</dbReference>
<dbReference type="FunFam" id="1.10.10.1200:FF:000007">
    <property type="entry name" value="Melanoma-associated antigen C2"/>
    <property type="match status" value="1"/>
</dbReference>